<keyword evidence="3" id="KW-0902">Two-component regulatory system</keyword>
<dbReference type="InterPro" id="IPR007492">
    <property type="entry name" value="LytTR_DNA-bd_dom"/>
</dbReference>
<dbReference type="Pfam" id="PF04397">
    <property type="entry name" value="LytTR"/>
    <property type="match status" value="1"/>
</dbReference>
<comment type="function">
    <text evidence="5">May play the central regulatory role in sporulation. It may be an element of the effector pathway responsible for the activation of sporulation genes in response to nutritional stress. Spo0A may act in concert with spo0H (a sigma factor) to control the expression of some genes that are critical to the sporulation process.</text>
</comment>
<keyword evidence="11" id="KW-1185">Reference proteome</keyword>
<gene>
    <name evidence="10" type="primary">agrA</name>
    <name evidence="10" type="ORF">bsdtb5_11810</name>
</gene>
<sequence length="240" mass="28099">MINIYICEDNQEQLEKVKKAVLDTVMIEDMDMKLALATKNPHAILDDIDEKGGTGIYFLDVDLKTDINGIQLAEKIRQRDPSGFVIFITTHAELSYLTFKYKVEALDYIIKDDFDMVSKRVRECLMYAFKSFASSGDDRGEVFYIHTKDKVVLIEYSKIICFETSPTIHKITLYAENRQIEFYSNMKDIEDKLDSRFIRCHRSYIVNQDYIKEVDKKKRMIYLKNGQSCLISVRGLKYIK</sequence>
<dbReference type="Pfam" id="PF00072">
    <property type="entry name" value="Response_reg"/>
    <property type="match status" value="1"/>
</dbReference>
<dbReference type="SMART" id="SM00850">
    <property type="entry name" value="LytTR"/>
    <property type="match status" value="1"/>
</dbReference>
<dbReference type="InterPro" id="IPR001789">
    <property type="entry name" value="Sig_transdc_resp-reg_receiver"/>
</dbReference>
<evidence type="ECO:0000256" key="5">
    <source>
        <dbReference type="ARBA" id="ARBA00024867"/>
    </source>
</evidence>
<comment type="function">
    <text evidence="6">Required for high-level post-exponential phase expression of a series of secreted proteins.</text>
</comment>
<dbReference type="GO" id="GO:0003677">
    <property type="term" value="F:DNA binding"/>
    <property type="evidence" value="ECO:0007669"/>
    <property type="project" value="UniProtKB-KW"/>
</dbReference>
<dbReference type="Gene3D" id="3.40.50.2300">
    <property type="match status" value="1"/>
</dbReference>
<feature type="domain" description="HTH LytTR-type" evidence="9">
    <location>
        <begin position="143"/>
        <end position="240"/>
    </location>
</feature>
<organism evidence="10 11">
    <name type="scientific">Anaeromicropila herbilytica</name>
    <dbReference type="NCBI Taxonomy" id="2785025"/>
    <lineage>
        <taxon>Bacteria</taxon>
        <taxon>Bacillati</taxon>
        <taxon>Bacillota</taxon>
        <taxon>Clostridia</taxon>
        <taxon>Lachnospirales</taxon>
        <taxon>Lachnospiraceae</taxon>
        <taxon>Anaeromicropila</taxon>
    </lineage>
</organism>
<reference evidence="10 11" key="1">
    <citation type="submission" date="2020-11" db="EMBL/GenBank/DDBJ databases">
        <title>Draft genome sequencing of a Lachnospiraceae strain isolated from anoxic soil subjected to BSD treatment.</title>
        <authorList>
            <person name="Uek A."/>
            <person name="Tonouchi A."/>
        </authorList>
    </citation>
    <scope>NUCLEOTIDE SEQUENCE [LARGE SCALE GENOMIC DNA]</scope>
    <source>
        <strain evidence="10 11">TB5</strain>
    </source>
</reference>
<dbReference type="RefSeq" id="WP_271715141.1">
    <property type="nucleotide sequence ID" value="NZ_AP024169.1"/>
</dbReference>
<dbReference type="Gene3D" id="2.40.50.1020">
    <property type="entry name" value="LytTr DNA-binding domain"/>
    <property type="match status" value="1"/>
</dbReference>
<keyword evidence="4" id="KW-0010">Activator</keyword>
<protein>
    <recommendedName>
        <fullName evidence="1">Stage 0 sporulation protein A homolog</fullName>
    </recommendedName>
</protein>
<evidence type="ECO:0000313" key="11">
    <source>
        <dbReference type="Proteomes" id="UP000595897"/>
    </source>
</evidence>
<dbReference type="PROSITE" id="PS50110">
    <property type="entry name" value="RESPONSE_REGULATORY"/>
    <property type="match status" value="1"/>
</dbReference>
<accession>A0A7R7ICI0</accession>
<feature type="domain" description="Response regulatory" evidence="8">
    <location>
        <begin position="3"/>
        <end position="126"/>
    </location>
</feature>
<dbReference type="Proteomes" id="UP000595897">
    <property type="component" value="Chromosome"/>
</dbReference>
<evidence type="ECO:0000313" key="10">
    <source>
        <dbReference type="EMBL" id="BCN29886.1"/>
    </source>
</evidence>
<keyword evidence="2" id="KW-0963">Cytoplasm</keyword>
<dbReference type="GO" id="GO:0000156">
    <property type="term" value="F:phosphorelay response regulator activity"/>
    <property type="evidence" value="ECO:0007669"/>
    <property type="project" value="InterPro"/>
</dbReference>
<dbReference type="InterPro" id="IPR046947">
    <property type="entry name" value="LytR-like"/>
</dbReference>
<evidence type="ECO:0000256" key="2">
    <source>
        <dbReference type="ARBA" id="ARBA00022490"/>
    </source>
</evidence>
<dbReference type="SMART" id="SM00448">
    <property type="entry name" value="REC"/>
    <property type="match status" value="1"/>
</dbReference>
<dbReference type="PANTHER" id="PTHR37299">
    <property type="entry name" value="TRANSCRIPTIONAL REGULATOR-RELATED"/>
    <property type="match status" value="1"/>
</dbReference>
<evidence type="ECO:0000256" key="1">
    <source>
        <dbReference type="ARBA" id="ARBA00018672"/>
    </source>
</evidence>
<evidence type="ECO:0000256" key="6">
    <source>
        <dbReference type="ARBA" id="ARBA00037164"/>
    </source>
</evidence>
<evidence type="ECO:0000259" key="9">
    <source>
        <dbReference type="PROSITE" id="PS50930"/>
    </source>
</evidence>
<evidence type="ECO:0000256" key="7">
    <source>
        <dbReference type="PROSITE-ProRule" id="PRU00169"/>
    </source>
</evidence>
<dbReference type="PROSITE" id="PS50930">
    <property type="entry name" value="HTH_LYTTR"/>
    <property type="match status" value="1"/>
</dbReference>
<evidence type="ECO:0000259" key="8">
    <source>
        <dbReference type="PROSITE" id="PS50110"/>
    </source>
</evidence>
<keyword evidence="10" id="KW-0238">DNA-binding</keyword>
<evidence type="ECO:0000256" key="3">
    <source>
        <dbReference type="ARBA" id="ARBA00023012"/>
    </source>
</evidence>
<dbReference type="InterPro" id="IPR011006">
    <property type="entry name" value="CheY-like_superfamily"/>
</dbReference>
<evidence type="ECO:0000256" key="4">
    <source>
        <dbReference type="ARBA" id="ARBA00023159"/>
    </source>
</evidence>
<proteinExistence type="predicted"/>
<dbReference type="KEGG" id="ahb:bsdtb5_11810"/>
<keyword evidence="7" id="KW-0597">Phosphoprotein</keyword>
<dbReference type="AlphaFoldDB" id="A0A7R7ICI0"/>
<feature type="modified residue" description="4-aspartylphosphate" evidence="7">
    <location>
        <position position="60"/>
    </location>
</feature>
<dbReference type="SUPFAM" id="SSF52172">
    <property type="entry name" value="CheY-like"/>
    <property type="match status" value="1"/>
</dbReference>
<dbReference type="PANTHER" id="PTHR37299:SF3">
    <property type="entry name" value="STAGE 0 SPORULATION PROTEIN A HOMOLOG"/>
    <property type="match status" value="1"/>
</dbReference>
<dbReference type="EMBL" id="AP024169">
    <property type="protein sequence ID" value="BCN29886.1"/>
    <property type="molecule type" value="Genomic_DNA"/>
</dbReference>
<name>A0A7R7ICI0_9FIRM</name>